<dbReference type="InterPro" id="IPR029063">
    <property type="entry name" value="SAM-dependent_MTases_sf"/>
</dbReference>
<accession>A0A382FXE1</accession>
<feature type="non-terminal residue" evidence="2">
    <location>
        <position position="147"/>
    </location>
</feature>
<name>A0A382FXE1_9ZZZZ</name>
<sequence length="147" mass="15888">VDDSFEAWERHADWWQEEFTDGVDAEYEEQILPLAVDLLAGCRRVLDIGAGEGQVARRLAACVGEVVGAEPAGAQIGEAARRGGGPVWARAAAAHLPFRGDSFDGAVACLVFEHITEVDEAIREVARVLRPGGRFALFLNHPLLQTP</sequence>
<feature type="domain" description="Methyltransferase type 11" evidence="1">
    <location>
        <begin position="46"/>
        <end position="136"/>
    </location>
</feature>
<dbReference type="Gene3D" id="3.40.50.150">
    <property type="entry name" value="Vaccinia Virus protein VP39"/>
    <property type="match status" value="1"/>
</dbReference>
<dbReference type="InterPro" id="IPR050508">
    <property type="entry name" value="Methyltransf_Superfamily"/>
</dbReference>
<dbReference type="AlphaFoldDB" id="A0A382FXE1"/>
<organism evidence="2">
    <name type="scientific">marine metagenome</name>
    <dbReference type="NCBI Taxonomy" id="408172"/>
    <lineage>
        <taxon>unclassified sequences</taxon>
        <taxon>metagenomes</taxon>
        <taxon>ecological metagenomes</taxon>
    </lineage>
</organism>
<gene>
    <name evidence="2" type="ORF">METZ01_LOCUS220514</name>
</gene>
<dbReference type="CDD" id="cd02440">
    <property type="entry name" value="AdoMet_MTases"/>
    <property type="match status" value="1"/>
</dbReference>
<dbReference type="EMBL" id="UINC01052387">
    <property type="protein sequence ID" value="SVB67660.1"/>
    <property type="molecule type" value="Genomic_DNA"/>
</dbReference>
<dbReference type="GO" id="GO:0008757">
    <property type="term" value="F:S-adenosylmethionine-dependent methyltransferase activity"/>
    <property type="evidence" value="ECO:0007669"/>
    <property type="project" value="InterPro"/>
</dbReference>
<evidence type="ECO:0000259" key="1">
    <source>
        <dbReference type="Pfam" id="PF08241"/>
    </source>
</evidence>
<feature type="non-terminal residue" evidence="2">
    <location>
        <position position="1"/>
    </location>
</feature>
<dbReference type="InterPro" id="IPR013216">
    <property type="entry name" value="Methyltransf_11"/>
</dbReference>
<protein>
    <recommendedName>
        <fullName evidence="1">Methyltransferase type 11 domain-containing protein</fullName>
    </recommendedName>
</protein>
<dbReference type="SUPFAM" id="SSF53335">
    <property type="entry name" value="S-adenosyl-L-methionine-dependent methyltransferases"/>
    <property type="match status" value="1"/>
</dbReference>
<reference evidence="2" key="1">
    <citation type="submission" date="2018-05" db="EMBL/GenBank/DDBJ databases">
        <authorList>
            <person name="Lanie J.A."/>
            <person name="Ng W.-L."/>
            <person name="Kazmierczak K.M."/>
            <person name="Andrzejewski T.M."/>
            <person name="Davidsen T.M."/>
            <person name="Wayne K.J."/>
            <person name="Tettelin H."/>
            <person name="Glass J.I."/>
            <person name="Rusch D."/>
            <person name="Podicherti R."/>
            <person name="Tsui H.-C.T."/>
            <person name="Winkler M.E."/>
        </authorList>
    </citation>
    <scope>NUCLEOTIDE SEQUENCE</scope>
</reference>
<proteinExistence type="predicted"/>
<evidence type="ECO:0000313" key="2">
    <source>
        <dbReference type="EMBL" id="SVB67660.1"/>
    </source>
</evidence>
<dbReference type="Pfam" id="PF08241">
    <property type="entry name" value="Methyltransf_11"/>
    <property type="match status" value="1"/>
</dbReference>
<dbReference type="PANTHER" id="PTHR42912">
    <property type="entry name" value="METHYLTRANSFERASE"/>
    <property type="match status" value="1"/>
</dbReference>